<accession>A0AAV4GQ49</accession>
<evidence type="ECO:0000313" key="1">
    <source>
        <dbReference type="EMBL" id="GFR87295.1"/>
    </source>
</evidence>
<evidence type="ECO:0000313" key="2">
    <source>
        <dbReference type="Proteomes" id="UP000762676"/>
    </source>
</evidence>
<comment type="caution">
    <text evidence="1">The sequence shown here is derived from an EMBL/GenBank/DDBJ whole genome shotgun (WGS) entry which is preliminary data.</text>
</comment>
<dbReference type="AlphaFoldDB" id="A0AAV4GQ49"/>
<dbReference type="EMBL" id="BMAT01001506">
    <property type="protein sequence ID" value="GFR87295.1"/>
    <property type="molecule type" value="Genomic_DNA"/>
</dbReference>
<reference evidence="1 2" key="1">
    <citation type="journal article" date="2021" name="Elife">
        <title>Chloroplast acquisition without the gene transfer in kleptoplastic sea slugs, Plakobranchus ocellatus.</title>
        <authorList>
            <person name="Maeda T."/>
            <person name="Takahashi S."/>
            <person name="Yoshida T."/>
            <person name="Shimamura S."/>
            <person name="Takaki Y."/>
            <person name="Nagai Y."/>
            <person name="Toyoda A."/>
            <person name="Suzuki Y."/>
            <person name="Arimoto A."/>
            <person name="Ishii H."/>
            <person name="Satoh N."/>
            <person name="Nishiyama T."/>
            <person name="Hasebe M."/>
            <person name="Maruyama T."/>
            <person name="Minagawa J."/>
            <person name="Obokata J."/>
            <person name="Shigenobu S."/>
        </authorList>
    </citation>
    <scope>NUCLEOTIDE SEQUENCE [LARGE SCALE GENOMIC DNA]</scope>
</reference>
<gene>
    <name evidence="1" type="ORF">ElyMa_000743200</name>
</gene>
<name>A0AAV4GQ49_9GAST</name>
<sequence length="143" mass="15733">MVQHVFPCDDKALLVPVLRSVVSQRHSVVLLGGEEGVGDAEVVEWAEIEQSLAILILFDDSEVIIAVCPEAVVRVHSGIKISEQNQVFFVSDASYSFIKLPDKDILDLWRRTEGGGVGDEDVSWRGGSVEGSDLIRSVPWKED</sequence>
<dbReference type="Proteomes" id="UP000762676">
    <property type="component" value="Unassembled WGS sequence"/>
</dbReference>
<proteinExistence type="predicted"/>
<protein>
    <submittedName>
        <fullName evidence="1">Uncharacterized protein</fullName>
    </submittedName>
</protein>
<organism evidence="1 2">
    <name type="scientific">Elysia marginata</name>
    <dbReference type="NCBI Taxonomy" id="1093978"/>
    <lineage>
        <taxon>Eukaryota</taxon>
        <taxon>Metazoa</taxon>
        <taxon>Spiralia</taxon>
        <taxon>Lophotrochozoa</taxon>
        <taxon>Mollusca</taxon>
        <taxon>Gastropoda</taxon>
        <taxon>Heterobranchia</taxon>
        <taxon>Euthyneura</taxon>
        <taxon>Panpulmonata</taxon>
        <taxon>Sacoglossa</taxon>
        <taxon>Placobranchoidea</taxon>
        <taxon>Plakobranchidae</taxon>
        <taxon>Elysia</taxon>
    </lineage>
</organism>
<keyword evidence="2" id="KW-1185">Reference proteome</keyword>